<feature type="compositionally biased region" description="Acidic residues" evidence="1">
    <location>
        <begin position="83"/>
        <end position="116"/>
    </location>
</feature>
<proteinExistence type="predicted"/>
<dbReference type="EMBL" id="JAHYIQ010000003">
    <property type="protein sequence ID" value="KAK1133662.1"/>
    <property type="molecule type" value="Genomic_DNA"/>
</dbReference>
<keyword evidence="3" id="KW-1185">Reference proteome</keyword>
<feature type="compositionally biased region" description="Basic and acidic residues" evidence="1">
    <location>
        <begin position="39"/>
        <end position="61"/>
    </location>
</feature>
<evidence type="ECO:0000313" key="3">
    <source>
        <dbReference type="Proteomes" id="UP001177670"/>
    </source>
</evidence>
<evidence type="ECO:0000313" key="2">
    <source>
        <dbReference type="EMBL" id="KAK1133662.1"/>
    </source>
</evidence>
<organism evidence="2 3">
    <name type="scientific">Melipona bicolor</name>
    <dbReference type="NCBI Taxonomy" id="60889"/>
    <lineage>
        <taxon>Eukaryota</taxon>
        <taxon>Metazoa</taxon>
        <taxon>Ecdysozoa</taxon>
        <taxon>Arthropoda</taxon>
        <taxon>Hexapoda</taxon>
        <taxon>Insecta</taxon>
        <taxon>Pterygota</taxon>
        <taxon>Neoptera</taxon>
        <taxon>Endopterygota</taxon>
        <taxon>Hymenoptera</taxon>
        <taxon>Apocrita</taxon>
        <taxon>Aculeata</taxon>
        <taxon>Apoidea</taxon>
        <taxon>Anthophila</taxon>
        <taxon>Apidae</taxon>
        <taxon>Melipona</taxon>
    </lineage>
</organism>
<protein>
    <submittedName>
        <fullName evidence="2">Uncharacterized protein</fullName>
    </submittedName>
</protein>
<dbReference type="AlphaFoldDB" id="A0AA40GAT8"/>
<feature type="region of interest" description="Disordered" evidence="1">
    <location>
        <begin position="1"/>
        <end position="140"/>
    </location>
</feature>
<gene>
    <name evidence="2" type="ORF">K0M31_011455</name>
</gene>
<comment type="caution">
    <text evidence="2">The sequence shown here is derived from an EMBL/GenBank/DDBJ whole genome shotgun (WGS) entry which is preliminary data.</text>
</comment>
<sequence>MQRQSKENKKRKKGKEIKEKKNVESGYDPWEEGGSSLKEMIKFRLATKKEGLLMREDRERNPTSYQLRRMVSSSRRLRASSKEEEEHESDATADEDDGKAQDEDEKEEEEEEEEEEEKKAAEIAIEPTGHDIADESRRNSRVQVNWRPVDDVTQYFRFRRTRMFLVDDVNEPERANVLLCFSAFLVSVVSQVADCNYPGDVEDRRRNLRSDHGNFNGRIRIKMLWLPGDVIVAETCGT</sequence>
<evidence type="ECO:0000256" key="1">
    <source>
        <dbReference type="SAM" id="MobiDB-lite"/>
    </source>
</evidence>
<name>A0AA40GAT8_9HYME</name>
<reference evidence="2" key="1">
    <citation type="submission" date="2021-10" db="EMBL/GenBank/DDBJ databases">
        <title>Melipona bicolor Genome sequencing and assembly.</title>
        <authorList>
            <person name="Araujo N.S."/>
            <person name="Arias M.C."/>
        </authorList>
    </citation>
    <scope>NUCLEOTIDE SEQUENCE</scope>
    <source>
        <strain evidence="2">USP_2M_L1-L4_2017</strain>
        <tissue evidence="2">Whole body</tissue>
    </source>
</reference>
<dbReference type="Proteomes" id="UP001177670">
    <property type="component" value="Unassembled WGS sequence"/>
</dbReference>
<feature type="compositionally biased region" description="Basic and acidic residues" evidence="1">
    <location>
        <begin position="128"/>
        <end position="138"/>
    </location>
</feature>
<accession>A0AA40GAT8</accession>